<evidence type="ECO:0000313" key="1">
    <source>
        <dbReference type="EMBL" id="GAA3236822.1"/>
    </source>
</evidence>
<name>A0ABP6QLE4_9ACTN</name>
<protein>
    <submittedName>
        <fullName evidence="1">Uncharacterized protein</fullName>
    </submittedName>
</protein>
<sequence>MNVSETRFDLLVRLAWQINALRRAVMVVMPVNGEPVVWVSMSDGRRFAVMAVQQGGGWIFVWGVHYAPTEPMADAAALIAAVTS</sequence>
<evidence type="ECO:0000313" key="2">
    <source>
        <dbReference type="Proteomes" id="UP001501237"/>
    </source>
</evidence>
<gene>
    <name evidence="1" type="ORF">GCM10010468_71250</name>
</gene>
<dbReference type="Proteomes" id="UP001501237">
    <property type="component" value="Unassembled WGS sequence"/>
</dbReference>
<organism evidence="1 2">
    <name type="scientific">Actinocorallia longicatena</name>
    <dbReference type="NCBI Taxonomy" id="111803"/>
    <lineage>
        <taxon>Bacteria</taxon>
        <taxon>Bacillati</taxon>
        <taxon>Actinomycetota</taxon>
        <taxon>Actinomycetes</taxon>
        <taxon>Streptosporangiales</taxon>
        <taxon>Thermomonosporaceae</taxon>
        <taxon>Actinocorallia</taxon>
    </lineage>
</organism>
<reference evidence="2" key="1">
    <citation type="journal article" date="2019" name="Int. J. Syst. Evol. Microbiol.">
        <title>The Global Catalogue of Microorganisms (GCM) 10K type strain sequencing project: providing services to taxonomists for standard genome sequencing and annotation.</title>
        <authorList>
            <consortium name="The Broad Institute Genomics Platform"/>
            <consortium name="The Broad Institute Genome Sequencing Center for Infectious Disease"/>
            <person name="Wu L."/>
            <person name="Ma J."/>
        </authorList>
    </citation>
    <scope>NUCLEOTIDE SEQUENCE [LARGE SCALE GENOMIC DNA]</scope>
    <source>
        <strain evidence="2">JCM 9377</strain>
    </source>
</reference>
<proteinExistence type="predicted"/>
<keyword evidence="2" id="KW-1185">Reference proteome</keyword>
<dbReference type="EMBL" id="BAAAUV010000031">
    <property type="protein sequence ID" value="GAA3236822.1"/>
    <property type="molecule type" value="Genomic_DNA"/>
</dbReference>
<comment type="caution">
    <text evidence="1">The sequence shown here is derived from an EMBL/GenBank/DDBJ whole genome shotgun (WGS) entry which is preliminary data.</text>
</comment>
<accession>A0ABP6QLE4</accession>